<protein>
    <submittedName>
        <fullName evidence="1">Uncharacterized protein</fullName>
    </submittedName>
</protein>
<accession>A0ACB7SDI4</accession>
<keyword evidence="2" id="KW-1185">Reference proteome</keyword>
<dbReference type="Proteomes" id="UP000821845">
    <property type="component" value="Chromosome 4"/>
</dbReference>
<organism evidence="1 2">
    <name type="scientific">Hyalomma asiaticum</name>
    <name type="common">Tick</name>
    <dbReference type="NCBI Taxonomy" id="266040"/>
    <lineage>
        <taxon>Eukaryota</taxon>
        <taxon>Metazoa</taxon>
        <taxon>Ecdysozoa</taxon>
        <taxon>Arthropoda</taxon>
        <taxon>Chelicerata</taxon>
        <taxon>Arachnida</taxon>
        <taxon>Acari</taxon>
        <taxon>Parasitiformes</taxon>
        <taxon>Ixodida</taxon>
        <taxon>Ixodoidea</taxon>
        <taxon>Ixodidae</taxon>
        <taxon>Hyalomminae</taxon>
        <taxon>Hyalomma</taxon>
    </lineage>
</organism>
<evidence type="ECO:0000313" key="1">
    <source>
        <dbReference type="EMBL" id="KAH6932923.1"/>
    </source>
</evidence>
<reference evidence="1" key="1">
    <citation type="submission" date="2020-05" db="EMBL/GenBank/DDBJ databases">
        <title>Large-scale comparative analyses of tick genomes elucidate their genetic diversity and vector capacities.</title>
        <authorList>
            <person name="Jia N."/>
            <person name="Wang J."/>
            <person name="Shi W."/>
            <person name="Du L."/>
            <person name="Sun Y."/>
            <person name="Zhan W."/>
            <person name="Jiang J."/>
            <person name="Wang Q."/>
            <person name="Zhang B."/>
            <person name="Ji P."/>
            <person name="Sakyi L.B."/>
            <person name="Cui X."/>
            <person name="Yuan T."/>
            <person name="Jiang B."/>
            <person name="Yang W."/>
            <person name="Lam T.T.-Y."/>
            <person name="Chang Q."/>
            <person name="Ding S."/>
            <person name="Wang X."/>
            <person name="Zhu J."/>
            <person name="Ruan X."/>
            <person name="Zhao L."/>
            <person name="Wei J."/>
            <person name="Que T."/>
            <person name="Du C."/>
            <person name="Cheng J."/>
            <person name="Dai P."/>
            <person name="Han X."/>
            <person name="Huang E."/>
            <person name="Gao Y."/>
            <person name="Liu J."/>
            <person name="Shao H."/>
            <person name="Ye R."/>
            <person name="Li L."/>
            <person name="Wei W."/>
            <person name="Wang X."/>
            <person name="Wang C."/>
            <person name="Yang T."/>
            <person name="Huo Q."/>
            <person name="Li W."/>
            <person name="Guo W."/>
            <person name="Chen H."/>
            <person name="Zhou L."/>
            <person name="Ni X."/>
            <person name="Tian J."/>
            <person name="Zhou Y."/>
            <person name="Sheng Y."/>
            <person name="Liu T."/>
            <person name="Pan Y."/>
            <person name="Xia L."/>
            <person name="Li J."/>
            <person name="Zhao F."/>
            <person name="Cao W."/>
        </authorList>
    </citation>
    <scope>NUCLEOTIDE SEQUENCE</scope>
    <source>
        <strain evidence="1">Hyas-2018</strain>
    </source>
</reference>
<name>A0ACB7SDI4_HYAAI</name>
<comment type="caution">
    <text evidence="1">The sequence shown here is derived from an EMBL/GenBank/DDBJ whole genome shotgun (WGS) entry which is preliminary data.</text>
</comment>
<gene>
    <name evidence="1" type="ORF">HPB50_010689</name>
</gene>
<dbReference type="EMBL" id="CM023484">
    <property type="protein sequence ID" value="KAH6932923.1"/>
    <property type="molecule type" value="Genomic_DNA"/>
</dbReference>
<sequence length="121" mass="12791">MYESSNLRASLSSVALCLSAPRASSAAARPPPSLCSCAQLFQAGTSTSSRPSPSAAFLAAVYFSARFESSFFIVARRRERSCDPACHASRGLGVYAAFPWKTTISSGARSAPKALLHFPLL</sequence>
<proteinExistence type="predicted"/>
<evidence type="ECO:0000313" key="2">
    <source>
        <dbReference type="Proteomes" id="UP000821845"/>
    </source>
</evidence>